<dbReference type="EMBL" id="RWGY01000756">
    <property type="protein sequence ID" value="TVT99133.1"/>
    <property type="molecule type" value="Genomic_DNA"/>
</dbReference>
<gene>
    <name evidence="2" type="ORF">EJB05_55518</name>
</gene>
<keyword evidence="3" id="KW-1185">Reference proteome</keyword>
<sequence>MAEHGQRLKKQKSAPKLQDLYTRTEHRCCTDCNQGRTTPKASCVQAWPRPRRDAEPRCAEQAEAQSGAALRIGEGPKEAYSLSATGASSSAHSKNTEGLQRGGEGGQKFCRKLAGAAAPPCRMGRSASVTWSVDAQLPRRP</sequence>
<feature type="region of interest" description="Disordered" evidence="1">
    <location>
        <begin position="120"/>
        <end position="141"/>
    </location>
</feature>
<feature type="region of interest" description="Disordered" evidence="1">
    <location>
        <begin position="34"/>
        <end position="106"/>
    </location>
</feature>
<comment type="caution">
    <text evidence="2">The sequence shown here is derived from an EMBL/GenBank/DDBJ whole genome shotgun (WGS) entry which is preliminary data.</text>
</comment>
<protein>
    <submittedName>
        <fullName evidence="2">Uncharacterized protein</fullName>
    </submittedName>
</protein>
<organism evidence="2 3">
    <name type="scientific">Eragrostis curvula</name>
    <name type="common">weeping love grass</name>
    <dbReference type="NCBI Taxonomy" id="38414"/>
    <lineage>
        <taxon>Eukaryota</taxon>
        <taxon>Viridiplantae</taxon>
        <taxon>Streptophyta</taxon>
        <taxon>Embryophyta</taxon>
        <taxon>Tracheophyta</taxon>
        <taxon>Spermatophyta</taxon>
        <taxon>Magnoliopsida</taxon>
        <taxon>Liliopsida</taxon>
        <taxon>Poales</taxon>
        <taxon>Poaceae</taxon>
        <taxon>PACMAD clade</taxon>
        <taxon>Chloridoideae</taxon>
        <taxon>Eragrostideae</taxon>
        <taxon>Eragrostidinae</taxon>
        <taxon>Eragrostis</taxon>
    </lineage>
</organism>
<dbReference type="Proteomes" id="UP000324897">
    <property type="component" value="Unassembled WGS sequence"/>
</dbReference>
<name>A0A5J9SJK4_9POAL</name>
<dbReference type="AlphaFoldDB" id="A0A5J9SJK4"/>
<accession>A0A5J9SJK4</accession>
<proteinExistence type="predicted"/>
<reference evidence="2 3" key="1">
    <citation type="journal article" date="2019" name="Sci. Rep.">
        <title>A high-quality genome of Eragrostis curvula grass provides insights into Poaceae evolution and supports new strategies to enhance forage quality.</title>
        <authorList>
            <person name="Carballo J."/>
            <person name="Santos B.A.C.M."/>
            <person name="Zappacosta D."/>
            <person name="Garbus I."/>
            <person name="Selva J.P."/>
            <person name="Gallo C.A."/>
            <person name="Diaz A."/>
            <person name="Albertini E."/>
            <person name="Caccamo M."/>
            <person name="Echenique V."/>
        </authorList>
    </citation>
    <scope>NUCLEOTIDE SEQUENCE [LARGE SCALE GENOMIC DNA]</scope>
    <source>
        <strain evidence="3">cv. Victoria</strain>
        <tissue evidence="2">Leaf</tissue>
    </source>
</reference>
<feature type="compositionally biased region" description="Polar residues" evidence="1">
    <location>
        <begin position="82"/>
        <end position="98"/>
    </location>
</feature>
<evidence type="ECO:0000256" key="1">
    <source>
        <dbReference type="SAM" id="MobiDB-lite"/>
    </source>
</evidence>
<evidence type="ECO:0000313" key="2">
    <source>
        <dbReference type="EMBL" id="TVT99133.1"/>
    </source>
</evidence>
<dbReference type="Gramene" id="TVT99133">
    <property type="protein sequence ID" value="TVT99133"/>
    <property type="gene ID" value="EJB05_55518"/>
</dbReference>
<feature type="compositionally biased region" description="Basic and acidic residues" evidence="1">
    <location>
        <begin position="50"/>
        <end position="60"/>
    </location>
</feature>
<evidence type="ECO:0000313" key="3">
    <source>
        <dbReference type="Proteomes" id="UP000324897"/>
    </source>
</evidence>